<feature type="region of interest" description="Disordered" evidence="7">
    <location>
        <begin position="68"/>
        <end position="110"/>
    </location>
</feature>
<gene>
    <name evidence="9" type="ORF">HMF8227_01026</name>
</gene>
<dbReference type="KEGG" id="salh:HMF8227_01026"/>
<feature type="coiled-coil region" evidence="6">
    <location>
        <begin position="23"/>
        <end position="68"/>
    </location>
</feature>
<dbReference type="OrthoDB" id="6088948at2"/>
<evidence type="ECO:0000256" key="1">
    <source>
        <dbReference type="ARBA" id="ARBA00004453"/>
    </source>
</evidence>
<keyword evidence="3" id="KW-0963">Cytoplasm</keyword>
<dbReference type="PIRSF" id="PIRSF002096">
    <property type="entry name" value="HnS"/>
    <property type="match status" value="1"/>
</dbReference>
<dbReference type="RefSeq" id="WP_109339152.1">
    <property type="nucleotide sequence ID" value="NZ_CP029347.1"/>
</dbReference>
<dbReference type="EMBL" id="CP029347">
    <property type="protein sequence ID" value="AWL11515.1"/>
    <property type="molecule type" value="Genomic_DNA"/>
</dbReference>
<evidence type="ECO:0000256" key="7">
    <source>
        <dbReference type="SAM" id="MobiDB-lite"/>
    </source>
</evidence>
<proteinExistence type="inferred from homology"/>
<dbReference type="InterPro" id="IPR027444">
    <property type="entry name" value="H-NS_C_dom"/>
</dbReference>
<name>A0A2S2E1I7_9ALTE</name>
<dbReference type="PANTHER" id="PTHR38097:SF2">
    <property type="entry name" value="DNA-BINDING PROTEIN STPA"/>
    <property type="match status" value="1"/>
</dbReference>
<dbReference type="GO" id="GO:0046983">
    <property type="term" value="F:protein dimerization activity"/>
    <property type="evidence" value="ECO:0007669"/>
    <property type="project" value="InterPro"/>
</dbReference>
<dbReference type="AlphaFoldDB" id="A0A2S2E1I7"/>
<feature type="domain" description="DNA-binding protein H-NS-like C-terminal" evidence="8">
    <location>
        <begin position="85"/>
        <end position="131"/>
    </location>
</feature>
<evidence type="ECO:0000313" key="10">
    <source>
        <dbReference type="Proteomes" id="UP000245728"/>
    </source>
</evidence>
<organism evidence="9 10">
    <name type="scientific">Saliniradius amylolyticus</name>
    <dbReference type="NCBI Taxonomy" id="2183582"/>
    <lineage>
        <taxon>Bacteria</taxon>
        <taxon>Pseudomonadati</taxon>
        <taxon>Pseudomonadota</taxon>
        <taxon>Gammaproteobacteria</taxon>
        <taxon>Alteromonadales</taxon>
        <taxon>Alteromonadaceae</taxon>
        <taxon>Saliniradius</taxon>
    </lineage>
</organism>
<dbReference type="GO" id="GO:0009295">
    <property type="term" value="C:nucleoid"/>
    <property type="evidence" value="ECO:0007669"/>
    <property type="project" value="UniProtKB-SubCell"/>
</dbReference>
<dbReference type="InterPro" id="IPR027454">
    <property type="entry name" value="Histone_HNS_N"/>
</dbReference>
<dbReference type="InterPro" id="IPR054180">
    <property type="entry name" value="H-NS-like_N"/>
</dbReference>
<evidence type="ECO:0000256" key="3">
    <source>
        <dbReference type="ARBA" id="ARBA00022490"/>
    </source>
</evidence>
<dbReference type="GO" id="GO:0003681">
    <property type="term" value="F:bent DNA binding"/>
    <property type="evidence" value="ECO:0007669"/>
    <property type="project" value="TreeGrafter"/>
</dbReference>
<feature type="compositionally biased region" description="Basic residues" evidence="7">
    <location>
        <begin position="82"/>
        <end position="94"/>
    </location>
</feature>
<keyword evidence="6" id="KW-0175">Coiled coil</keyword>
<dbReference type="InterPro" id="IPR037150">
    <property type="entry name" value="H-NS_C_dom_sf"/>
</dbReference>
<dbReference type="InterPro" id="IPR001801">
    <property type="entry name" value="Histone_HNS"/>
</dbReference>
<evidence type="ECO:0000256" key="4">
    <source>
        <dbReference type="ARBA" id="ARBA00023125"/>
    </source>
</evidence>
<comment type="similarity">
    <text evidence="2 5">Belongs to the histone-like protein H-NS family.</text>
</comment>
<evidence type="ECO:0000259" key="8">
    <source>
        <dbReference type="SMART" id="SM00528"/>
    </source>
</evidence>
<dbReference type="Pfam" id="PF22470">
    <property type="entry name" value="Histone_HNS_N"/>
    <property type="match status" value="1"/>
</dbReference>
<comment type="subcellular location">
    <subcellularLocation>
        <location evidence="1">Cytoplasm</location>
        <location evidence="1">Nucleoid</location>
    </subcellularLocation>
</comment>
<keyword evidence="10" id="KW-1185">Reference proteome</keyword>
<sequence length="131" mass="14929">MTEFLKILTHGRRLQGAVKELSVEELQEVAEKLDNVITKRKEQEAVQRAEEEKKRQLKEALLKQMQEAGIDPEELAGAAKSGKSKGKGQKRPIKYRYTDPQGQEHTWTGIGRTPKVFAELKGKGQLEQYRV</sequence>
<protein>
    <recommendedName>
        <fullName evidence="5">DNA-binding protein</fullName>
    </recommendedName>
</protein>
<dbReference type="SUPFAM" id="SSF81273">
    <property type="entry name" value="H-NS histone-like proteins"/>
    <property type="match status" value="2"/>
</dbReference>
<dbReference type="Pfam" id="PF00816">
    <property type="entry name" value="Histone_HNS"/>
    <property type="match status" value="1"/>
</dbReference>
<accession>A0A2S2E1I7</accession>
<dbReference type="GO" id="GO:0032993">
    <property type="term" value="C:protein-DNA complex"/>
    <property type="evidence" value="ECO:0007669"/>
    <property type="project" value="TreeGrafter"/>
</dbReference>
<dbReference type="PANTHER" id="PTHR38097">
    <property type="match status" value="1"/>
</dbReference>
<reference evidence="9 10" key="1">
    <citation type="submission" date="2018-05" db="EMBL/GenBank/DDBJ databases">
        <title>Salinimonas sp. HMF8227 Genome sequencing and assembly.</title>
        <authorList>
            <person name="Kang H."/>
            <person name="Kang J."/>
            <person name="Cha I."/>
            <person name="Kim H."/>
            <person name="Joh K."/>
        </authorList>
    </citation>
    <scope>NUCLEOTIDE SEQUENCE [LARGE SCALE GENOMIC DNA]</scope>
    <source>
        <strain evidence="9 10">HMF8227</strain>
    </source>
</reference>
<dbReference type="GO" id="GO:0003680">
    <property type="term" value="F:minor groove of adenine-thymine-rich DNA binding"/>
    <property type="evidence" value="ECO:0007669"/>
    <property type="project" value="TreeGrafter"/>
</dbReference>
<dbReference type="Proteomes" id="UP000245728">
    <property type="component" value="Chromosome"/>
</dbReference>
<dbReference type="SMART" id="SM00528">
    <property type="entry name" value="HNS"/>
    <property type="match status" value="1"/>
</dbReference>
<evidence type="ECO:0000256" key="5">
    <source>
        <dbReference type="PIRNR" id="PIRNR002096"/>
    </source>
</evidence>
<dbReference type="GO" id="GO:0001217">
    <property type="term" value="F:DNA-binding transcription repressor activity"/>
    <property type="evidence" value="ECO:0007669"/>
    <property type="project" value="TreeGrafter"/>
</dbReference>
<dbReference type="GO" id="GO:0030527">
    <property type="term" value="F:structural constituent of chromatin"/>
    <property type="evidence" value="ECO:0007669"/>
    <property type="project" value="InterPro"/>
</dbReference>
<keyword evidence="4 5" id="KW-0238">DNA-binding</keyword>
<dbReference type="Gene3D" id="4.10.430.10">
    <property type="entry name" value="Histone-like protein H-NS, C-terminal domain"/>
    <property type="match status" value="1"/>
</dbReference>
<dbReference type="Gene3D" id="1.10.287.1050">
    <property type="entry name" value="H-NS histone-like proteins"/>
    <property type="match status" value="1"/>
</dbReference>
<evidence type="ECO:0000313" key="9">
    <source>
        <dbReference type="EMBL" id="AWL11515.1"/>
    </source>
</evidence>
<dbReference type="GO" id="GO:0005829">
    <property type="term" value="C:cytosol"/>
    <property type="evidence" value="ECO:0007669"/>
    <property type="project" value="TreeGrafter"/>
</dbReference>
<dbReference type="GO" id="GO:0000976">
    <property type="term" value="F:transcription cis-regulatory region binding"/>
    <property type="evidence" value="ECO:0007669"/>
    <property type="project" value="TreeGrafter"/>
</dbReference>
<evidence type="ECO:0000256" key="2">
    <source>
        <dbReference type="ARBA" id="ARBA00010610"/>
    </source>
</evidence>
<evidence type="ECO:0000256" key="6">
    <source>
        <dbReference type="SAM" id="Coils"/>
    </source>
</evidence>